<sequence length="340" mass="36761">MARDELLKEPPENLKDAIDWILWFCHYGRGSRDMKKQLGSAVSNLTNFTVTFKVVFGQVNEPEGLINKLGQGLAGFLGYSGTSIIGDEGIAQSDYQSTYIDADWDGVNDSTVLATNFLGAATIIFLGVTFIYWKCKISYGGWGSYRLNVGGSRDPLNLFMSTVGFKPRNELQNKSGSEVVNRMTHEIHGFSELKIVGRTGNSYSDFLKKLEERGPAQGINCPLTNCFILAKGYFTSKFTKSQGTDIEESLSRIKAALESFSTSCRFSAFDLYERIGSYVRIAMTSPPSVPANTQTNPSSSPAGAVAGTLTTFGLGGGAGAAYIFNLGGAKTIVNGLLRIG</sequence>
<dbReference type="Proteomes" id="UP001497744">
    <property type="component" value="Unassembled WGS sequence"/>
</dbReference>
<name>A0AAV4LN10_BABCB</name>
<keyword evidence="1" id="KW-0812">Transmembrane</keyword>
<reference evidence="2 3" key="1">
    <citation type="submission" date="2021-06" db="EMBL/GenBank/DDBJ databases">
        <title>Genome sequence of Babesia caballi.</title>
        <authorList>
            <person name="Yamagishi J."/>
            <person name="Kidaka T."/>
            <person name="Ochi A."/>
        </authorList>
    </citation>
    <scope>NUCLEOTIDE SEQUENCE [LARGE SCALE GENOMIC DNA]</scope>
    <source>
        <strain evidence="2">USDA-D6B2</strain>
    </source>
</reference>
<feature type="transmembrane region" description="Helical" evidence="1">
    <location>
        <begin position="113"/>
        <end position="133"/>
    </location>
</feature>
<dbReference type="EMBL" id="BPLF01000001">
    <property type="protein sequence ID" value="GIX61597.1"/>
    <property type="molecule type" value="Genomic_DNA"/>
</dbReference>
<dbReference type="GeneID" id="94193080"/>
<evidence type="ECO:0000256" key="1">
    <source>
        <dbReference type="SAM" id="Phobius"/>
    </source>
</evidence>
<accession>A0AAV4LN10</accession>
<dbReference type="AlphaFoldDB" id="A0AAV4LN10"/>
<protein>
    <submittedName>
        <fullName evidence="2">Variant erythrocyte surface antigen-1 family protein</fullName>
    </submittedName>
</protein>
<keyword evidence="1" id="KW-1133">Transmembrane helix</keyword>
<dbReference type="RefSeq" id="XP_067713668.1">
    <property type="nucleotide sequence ID" value="XM_067857567.1"/>
</dbReference>
<keyword evidence="1" id="KW-0472">Membrane</keyword>
<gene>
    <name evidence="2" type="ORF">BcabD6B2_10320</name>
</gene>
<organism evidence="2 3">
    <name type="scientific">Babesia caballi</name>
    <dbReference type="NCBI Taxonomy" id="5871"/>
    <lineage>
        <taxon>Eukaryota</taxon>
        <taxon>Sar</taxon>
        <taxon>Alveolata</taxon>
        <taxon>Apicomplexa</taxon>
        <taxon>Aconoidasida</taxon>
        <taxon>Piroplasmida</taxon>
        <taxon>Babesiidae</taxon>
        <taxon>Babesia</taxon>
    </lineage>
</organism>
<evidence type="ECO:0000313" key="3">
    <source>
        <dbReference type="Proteomes" id="UP001497744"/>
    </source>
</evidence>
<keyword evidence="3" id="KW-1185">Reference proteome</keyword>
<comment type="caution">
    <text evidence="2">The sequence shown here is derived from an EMBL/GenBank/DDBJ whole genome shotgun (WGS) entry which is preliminary data.</text>
</comment>
<proteinExistence type="predicted"/>
<evidence type="ECO:0000313" key="2">
    <source>
        <dbReference type="EMBL" id="GIX61597.1"/>
    </source>
</evidence>